<protein>
    <submittedName>
        <fullName evidence="2">Uncharacterized protein</fullName>
    </submittedName>
</protein>
<evidence type="ECO:0000256" key="1">
    <source>
        <dbReference type="SAM" id="MobiDB-lite"/>
    </source>
</evidence>
<gene>
    <name evidence="2" type="ORF">VNO77_22651</name>
</gene>
<reference evidence="2 3" key="1">
    <citation type="submission" date="2024-01" db="EMBL/GenBank/DDBJ databases">
        <title>The genomes of 5 underutilized Papilionoideae crops provide insights into root nodulation and disease resistanc.</title>
        <authorList>
            <person name="Jiang F."/>
        </authorList>
    </citation>
    <scope>NUCLEOTIDE SEQUENCE [LARGE SCALE GENOMIC DNA]</scope>
    <source>
        <strain evidence="2">LVBAO_FW01</strain>
        <tissue evidence="2">Leaves</tissue>
    </source>
</reference>
<evidence type="ECO:0000313" key="2">
    <source>
        <dbReference type="EMBL" id="KAK7328541.1"/>
    </source>
</evidence>
<comment type="caution">
    <text evidence="2">The sequence shown here is derived from an EMBL/GenBank/DDBJ whole genome shotgun (WGS) entry which is preliminary data.</text>
</comment>
<feature type="region of interest" description="Disordered" evidence="1">
    <location>
        <begin position="72"/>
        <end position="95"/>
    </location>
</feature>
<name>A0AAN9L4F1_CANGL</name>
<organism evidence="2 3">
    <name type="scientific">Canavalia gladiata</name>
    <name type="common">Sword bean</name>
    <name type="synonym">Dolichos gladiatus</name>
    <dbReference type="NCBI Taxonomy" id="3824"/>
    <lineage>
        <taxon>Eukaryota</taxon>
        <taxon>Viridiplantae</taxon>
        <taxon>Streptophyta</taxon>
        <taxon>Embryophyta</taxon>
        <taxon>Tracheophyta</taxon>
        <taxon>Spermatophyta</taxon>
        <taxon>Magnoliopsida</taxon>
        <taxon>eudicotyledons</taxon>
        <taxon>Gunneridae</taxon>
        <taxon>Pentapetalae</taxon>
        <taxon>rosids</taxon>
        <taxon>fabids</taxon>
        <taxon>Fabales</taxon>
        <taxon>Fabaceae</taxon>
        <taxon>Papilionoideae</taxon>
        <taxon>50 kb inversion clade</taxon>
        <taxon>NPAAA clade</taxon>
        <taxon>indigoferoid/millettioid clade</taxon>
        <taxon>Phaseoleae</taxon>
        <taxon>Canavalia</taxon>
    </lineage>
</organism>
<evidence type="ECO:0000313" key="3">
    <source>
        <dbReference type="Proteomes" id="UP001367508"/>
    </source>
</evidence>
<proteinExistence type="predicted"/>
<dbReference type="EMBL" id="JAYMYQ010000005">
    <property type="protein sequence ID" value="KAK7328541.1"/>
    <property type="molecule type" value="Genomic_DNA"/>
</dbReference>
<sequence length="164" mass="17504">MPTTQLKAQSYQAQDLNQPSPLLSGGHFYDAPSSHAKAIVVLGYQSIGPGVGNLNVHLEGACITTLMHGSKQKLTPKRPNVDGATGENIDRGKKHNTTLGPCGDFQKQEDIPGTCRLSISFHAVKAYISLISKNPVNVRGIPQKASTSHHSKPSSSFPQEPPAK</sequence>
<accession>A0AAN9L4F1</accession>
<keyword evidence="3" id="KW-1185">Reference proteome</keyword>
<dbReference type="Proteomes" id="UP001367508">
    <property type="component" value="Unassembled WGS sequence"/>
</dbReference>
<dbReference type="AlphaFoldDB" id="A0AAN9L4F1"/>
<feature type="region of interest" description="Disordered" evidence="1">
    <location>
        <begin position="140"/>
        <end position="164"/>
    </location>
</feature>